<comment type="caution">
    <text evidence="1">The sequence shown here is derived from an EMBL/GenBank/DDBJ whole genome shotgun (WGS) entry which is preliminary data.</text>
</comment>
<name>A0ACB8SU25_9AGAM</name>
<proteinExistence type="predicted"/>
<reference evidence="1" key="2">
    <citation type="journal article" date="2022" name="New Phytol.">
        <title>Evolutionary transition to the ectomycorrhizal habit in the genomes of a hyperdiverse lineage of mushroom-forming fungi.</title>
        <authorList>
            <person name="Looney B."/>
            <person name="Miyauchi S."/>
            <person name="Morin E."/>
            <person name="Drula E."/>
            <person name="Courty P.E."/>
            <person name="Kohler A."/>
            <person name="Kuo A."/>
            <person name="LaButti K."/>
            <person name="Pangilinan J."/>
            <person name="Lipzen A."/>
            <person name="Riley R."/>
            <person name="Andreopoulos W."/>
            <person name="He G."/>
            <person name="Johnson J."/>
            <person name="Nolan M."/>
            <person name="Tritt A."/>
            <person name="Barry K.W."/>
            <person name="Grigoriev I.V."/>
            <person name="Nagy L.G."/>
            <person name="Hibbett D."/>
            <person name="Henrissat B."/>
            <person name="Matheny P.B."/>
            <person name="Labbe J."/>
            <person name="Martin F.M."/>
        </authorList>
    </citation>
    <scope>NUCLEOTIDE SEQUENCE</scope>
    <source>
        <strain evidence="1">HHB10654</strain>
    </source>
</reference>
<accession>A0ACB8SU25</accession>
<keyword evidence="2" id="KW-1185">Reference proteome</keyword>
<evidence type="ECO:0000313" key="1">
    <source>
        <dbReference type="EMBL" id="KAI0059311.1"/>
    </source>
</evidence>
<organism evidence="1 2">
    <name type="scientific">Artomyces pyxidatus</name>
    <dbReference type="NCBI Taxonomy" id="48021"/>
    <lineage>
        <taxon>Eukaryota</taxon>
        <taxon>Fungi</taxon>
        <taxon>Dikarya</taxon>
        <taxon>Basidiomycota</taxon>
        <taxon>Agaricomycotina</taxon>
        <taxon>Agaricomycetes</taxon>
        <taxon>Russulales</taxon>
        <taxon>Auriscalpiaceae</taxon>
        <taxon>Artomyces</taxon>
    </lineage>
</organism>
<dbReference type="EMBL" id="MU277227">
    <property type="protein sequence ID" value="KAI0059311.1"/>
    <property type="molecule type" value="Genomic_DNA"/>
</dbReference>
<gene>
    <name evidence="1" type="ORF">BV25DRAFT_1139076</name>
</gene>
<dbReference type="Proteomes" id="UP000814140">
    <property type="component" value="Unassembled WGS sequence"/>
</dbReference>
<reference evidence="1" key="1">
    <citation type="submission" date="2021-03" db="EMBL/GenBank/DDBJ databases">
        <authorList>
            <consortium name="DOE Joint Genome Institute"/>
            <person name="Ahrendt S."/>
            <person name="Looney B.P."/>
            <person name="Miyauchi S."/>
            <person name="Morin E."/>
            <person name="Drula E."/>
            <person name="Courty P.E."/>
            <person name="Chicoki N."/>
            <person name="Fauchery L."/>
            <person name="Kohler A."/>
            <person name="Kuo A."/>
            <person name="Labutti K."/>
            <person name="Pangilinan J."/>
            <person name="Lipzen A."/>
            <person name="Riley R."/>
            <person name="Andreopoulos W."/>
            <person name="He G."/>
            <person name="Johnson J."/>
            <person name="Barry K.W."/>
            <person name="Grigoriev I.V."/>
            <person name="Nagy L."/>
            <person name="Hibbett D."/>
            <person name="Henrissat B."/>
            <person name="Matheny P.B."/>
            <person name="Labbe J."/>
            <person name="Martin F."/>
        </authorList>
    </citation>
    <scope>NUCLEOTIDE SEQUENCE</scope>
    <source>
        <strain evidence="1">HHB10654</strain>
    </source>
</reference>
<protein>
    <submittedName>
        <fullName evidence="1">Uncharacterized protein</fullName>
    </submittedName>
</protein>
<evidence type="ECO:0000313" key="2">
    <source>
        <dbReference type="Proteomes" id="UP000814140"/>
    </source>
</evidence>
<sequence>MRLEGAINETNNALANSPMEIARLSGRVKELQDRIDALRREIQAADNGDKRKPGVDRGIQTNSESSQTRHPQAIIHVPPSSPNVPDNYIENSGSESLTPAKKRSLSLRARLGDDFLSNTVKEERDSDLRIASQRPVKRLKVEVVIERPSRRLSSHRPKDSKRKSVKPVLEFEHDVQPGNRGDALNSSGVLQDALDEEKASTHPRTFIKEEMIEEVILHKSDKLPDVKIKGGIELDAVTVQSRFTAAGAVPVTVQLETRIRNVTVTREFMAKTFGGSARQTFPAISAKHVRAHGYKHFMFMNLNWNPCAPQLPGAPGLWFSQQPAEGEMPVHRVFVRRDNNSWLYVGQYTITPAPSLTQTEWLCQSNVVRNTWATEIWWREWGRFVRASIVLRRDKHREPTRAEIDRACAIETKDYRNLAIPDIMSAFDKGEQLLGVWTMQCVEYDEQFQRRLAEEFPEFTPSAKPVTEKQTPLSAKAQGKRKRTVEDRGVRREVVDLLKMDDEFAEFVPRGTRSRPRPS</sequence>